<dbReference type="GO" id="GO:0003824">
    <property type="term" value="F:catalytic activity"/>
    <property type="evidence" value="ECO:0007669"/>
    <property type="project" value="InterPro"/>
</dbReference>
<comment type="caution">
    <text evidence="3">The sequence shown here is derived from an EMBL/GenBank/DDBJ whole genome shotgun (WGS) entry which is preliminary data.</text>
</comment>
<dbReference type="InterPro" id="IPR036691">
    <property type="entry name" value="Endo/exonu/phosph_ase_sf"/>
</dbReference>
<dbReference type="EMBL" id="JAODUO010001308">
    <property type="protein sequence ID" value="KAK2166700.1"/>
    <property type="molecule type" value="Genomic_DNA"/>
</dbReference>
<dbReference type="PANTHER" id="PTHR46670:SF3">
    <property type="entry name" value="ENDONUCLEASE_EXONUCLEASE_PHOSPHATASE DOMAIN-CONTAINING PROTEIN"/>
    <property type="match status" value="1"/>
</dbReference>
<keyword evidence="1" id="KW-0812">Transmembrane</keyword>
<evidence type="ECO:0000256" key="1">
    <source>
        <dbReference type="SAM" id="Phobius"/>
    </source>
</evidence>
<protein>
    <recommendedName>
        <fullName evidence="2">Endonuclease/exonuclease/phosphatase domain-containing protein</fullName>
    </recommendedName>
</protein>
<dbReference type="PANTHER" id="PTHR46670">
    <property type="entry name" value="ENDO/EXONUCLEASE/PHOSPHATASE DOMAIN-CONTAINING PROTEIN"/>
    <property type="match status" value="1"/>
</dbReference>
<feature type="transmembrane region" description="Helical" evidence="1">
    <location>
        <begin position="439"/>
        <end position="460"/>
    </location>
</feature>
<keyword evidence="1" id="KW-0472">Membrane</keyword>
<proteinExistence type="predicted"/>
<sequence length="466" mass="53080">MHWTAVSAARGASRAAELAAKVTSAQDVLPTSGLLATAMEMPNIDRILAQSSAYKSVLKQTGDEAIVTELLPPGYTFHHVARSRGRGGGVAVVYRNTYNTKILPKLHFTTIELIRLQFTNPFLLKYNLWVVYHPPATSKTSGTLSDFYSELEQLFTEASISVIPTVIVGDFNVHFDDTLKSEPLRTLLESYNLTQHVHSPTHQTGHILDLVVSQTDDNFITSVTVHPDSLSDHHRIELKLRALKPAVQTNTITKRDFRNIDADALRSDITSVCSDMCACTNDRQADELVHVYNTCLTDCLDKHAPWRNVRVRDTTPHPWYDTDIDVARNKKRKQENVWRRTKLEIHRQLYVTARDECTALISARKTDYFRNQLEKASNKNMFRQLRSLDGQRVQQQPEFRLAAQECELLSRYFRGKIDNLLSVDNWVVSQEREHYVDNAGLTILFSSSVAFLLFLLLLFFPPFTFA</sequence>
<keyword evidence="1" id="KW-1133">Transmembrane helix</keyword>
<feature type="domain" description="Endonuclease/exonuclease/phosphatase" evidence="2">
    <location>
        <begin position="71"/>
        <end position="233"/>
    </location>
</feature>
<evidence type="ECO:0000313" key="4">
    <source>
        <dbReference type="Proteomes" id="UP001209878"/>
    </source>
</evidence>
<accession>A0AAD9K925</accession>
<evidence type="ECO:0000313" key="3">
    <source>
        <dbReference type="EMBL" id="KAK2166700.1"/>
    </source>
</evidence>
<dbReference type="SUPFAM" id="SSF56219">
    <property type="entry name" value="DNase I-like"/>
    <property type="match status" value="1"/>
</dbReference>
<dbReference type="Pfam" id="PF03372">
    <property type="entry name" value="Exo_endo_phos"/>
    <property type="match status" value="1"/>
</dbReference>
<evidence type="ECO:0000259" key="2">
    <source>
        <dbReference type="Pfam" id="PF03372"/>
    </source>
</evidence>
<gene>
    <name evidence="3" type="ORF">NP493_1309g01012</name>
</gene>
<dbReference type="AlphaFoldDB" id="A0AAD9K925"/>
<name>A0AAD9K925_RIDPI</name>
<dbReference type="Proteomes" id="UP001209878">
    <property type="component" value="Unassembled WGS sequence"/>
</dbReference>
<dbReference type="InterPro" id="IPR005135">
    <property type="entry name" value="Endo/exonuclease/phosphatase"/>
</dbReference>
<dbReference type="Gene3D" id="3.60.10.10">
    <property type="entry name" value="Endonuclease/exonuclease/phosphatase"/>
    <property type="match status" value="1"/>
</dbReference>
<organism evidence="3 4">
    <name type="scientific">Ridgeia piscesae</name>
    <name type="common">Tubeworm</name>
    <dbReference type="NCBI Taxonomy" id="27915"/>
    <lineage>
        <taxon>Eukaryota</taxon>
        <taxon>Metazoa</taxon>
        <taxon>Spiralia</taxon>
        <taxon>Lophotrochozoa</taxon>
        <taxon>Annelida</taxon>
        <taxon>Polychaeta</taxon>
        <taxon>Sedentaria</taxon>
        <taxon>Canalipalpata</taxon>
        <taxon>Sabellida</taxon>
        <taxon>Siboglinidae</taxon>
        <taxon>Ridgeia</taxon>
    </lineage>
</organism>
<keyword evidence="4" id="KW-1185">Reference proteome</keyword>
<reference evidence="3" key="1">
    <citation type="journal article" date="2023" name="Mol. Biol. Evol.">
        <title>Third-Generation Sequencing Reveals the Adaptive Role of the Epigenome in Three Deep-Sea Polychaetes.</title>
        <authorList>
            <person name="Perez M."/>
            <person name="Aroh O."/>
            <person name="Sun Y."/>
            <person name="Lan Y."/>
            <person name="Juniper S.K."/>
            <person name="Young C.R."/>
            <person name="Angers B."/>
            <person name="Qian P.Y."/>
        </authorList>
    </citation>
    <scope>NUCLEOTIDE SEQUENCE</scope>
    <source>
        <strain evidence="3">R07B-5</strain>
    </source>
</reference>